<dbReference type="GO" id="GO:0015833">
    <property type="term" value="P:peptide transport"/>
    <property type="evidence" value="ECO:0007669"/>
    <property type="project" value="TreeGrafter"/>
</dbReference>
<dbReference type="EMBL" id="REFZ01000002">
    <property type="protein sequence ID" value="RQH02630.1"/>
    <property type="molecule type" value="Genomic_DNA"/>
</dbReference>
<organism evidence="6 7">
    <name type="scientific">Natrarchaeobius chitinivorans</name>
    <dbReference type="NCBI Taxonomy" id="1679083"/>
    <lineage>
        <taxon>Archaea</taxon>
        <taxon>Methanobacteriati</taxon>
        <taxon>Methanobacteriota</taxon>
        <taxon>Stenosarchaea group</taxon>
        <taxon>Halobacteria</taxon>
        <taxon>Halobacteriales</taxon>
        <taxon>Natrialbaceae</taxon>
        <taxon>Natrarchaeobius</taxon>
    </lineage>
</organism>
<accession>A0A3N6PM52</accession>
<dbReference type="Gene3D" id="3.40.190.10">
    <property type="entry name" value="Periplasmic binding protein-like II"/>
    <property type="match status" value="1"/>
</dbReference>
<dbReference type="Pfam" id="PF00496">
    <property type="entry name" value="SBP_bac_5"/>
    <property type="match status" value="1"/>
</dbReference>
<dbReference type="AlphaFoldDB" id="A0A3N6PM52"/>
<dbReference type="GO" id="GO:1904680">
    <property type="term" value="F:peptide transmembrane transporter activity"/>
    <property type="evidence" value="ECO:0007669"/>
    <property type="project" value="TreeGrafter"/>
</dbReference>
<dbReference type="PANTHER" id="PTHR30290">
    <property type="entry name" value="PERIPLASMIC BINDING COMPONENT OF ABC TRANSPORTER"/>
    <property type="match status" value="1"/>
</dbReference>
<dbReference type="PANTHER" id="PTHR30290:SF9">
    <property type="entry name" value="OLIGOPEPTIDE-BINDING PROTEIN APPA"/>
    <property type="match status" value="1"/>
</dbReference>
<evidence type="ECO:0000313" key="6">
    <source>
        <dbReference type="EMBL" id="RQH02630.1"/>
    </source>
</evidence>
<sequence>MSSTAPWLVTYGEMPPSSMSMTLTLTAYASTPVISMQPPRKSIVIKILVPEIRNRFEIVRYETGKSVPVGGRMVRLHSLRASDGPHRQLSLSDEPTSDGRFQSHASQRVPIPIVIYTPDFNLWDAMSSNYNGVNRREFIVGTAASGAVVGLAGCTGGGNGEAPGTIADDEDEYEPLPEMEFASVAQDEDALRYEVGNLAQRQIEALGIRTNREVVDVGTYSDKLNDREFDFMIAAWTGGTERLFPYYNLFYSFHSQFANLQGGNYTMFESDEYDEMVENFRDEPNEQRRIEYAQNCQEILAENVPIIFTVHPDALVAANTDQFTNWQEMVGLYAYNNIPSLTEIESVDGEDQVVFGTTEALETYPNFFNVTGPDALRLHAFTYDPLVRLNLEGGPTPAAAEDWEWVDETTLDVTLRADMTFHDGEPVTAEDVQFTFDAIQEQGIPYLGSDIDPYGSSEILDDRTVRFSLDNPFSGFVQISLYRIPIVPEHIWSDAIDEYDHPSEWSDPDMTGSGPFEFIDYEPGTQIVFEKNQDHYLADDLDFEEFVYRIYGSQSAIIGDLESGDVTFTQYMGAEHWNQANETDGVRAVSNPGLDAHGIWIPNNEGPFRDVRFRKALAHAVNQQEMIDILLQGSGDEALHPIAPANVRYHNDDVQEYPLDLDRAVELLEDAGFRWNESGELLMPIDWEPEVEYIPLE</sequence>
<evidence type="ECO:0000259" key="5">
    <source>
        <dbReference type="Pfam" id="PF00496"/>
    </source>
</evidence>
<keyword evidence="7" id="KW-1185">Reference proteome</keyword>
<dbReference type="Proteomes" id="UP000281431">
    <property type="component" value="Unassembled WGS sequence"/>
</dbReference>
<dbReference type="Gene3D" id="3.10.105.10">
    <property type="entry name" value="Dipeptide-binding Protein, Domain 3"/>
    <property type="match status" value="2"/>
</dbReference>
<comment type="similarity">
    <text evidence="1">Belongs to the bacterial solute-binding protein 5 family.</text>
</comment>
<protein>
    <recommendedName>
        <fullName evidence="5">Solute-binding protein family 5 domain-containing protein</fullName>
    </recommendedName>
</protein>
<gene>
    <name evidence="6" type="ORF">EA472_04865</name>
</gene>
<feature type="domain" description="Solute-binding protein family 5" evidence="5">
    <location>
        <begin position="395"/>
        <end position="681"/>
    </location>
</feature>
<evidence type="ECO:0000256" key="3">
    <source>
        <dbReference type="ARBA" id="ARBA00022729"/>
    </source>
</evidence>
<name>A0A3N6PM52_NATCH</name>
<keyword evidence="2" id="KW-0813">Transport</keyword>
<dbReference type="InterPro" id="IPR039424">
    <property type="entry name" value="SBP_5"/>
</dbReference>
<feature type="region of interest" description="Disordered" evidence="4">
    <location>
        <begin position="84"/>
        <end position="103"/>
    </location>
</feature>
<keyword evidence="3" id="KW-0732">Signal</keyword>
<dbReference type="InterPro" id="IPR000914">
    <property type="entry name" value="SBP_5_dom"/>
</dbReference>
<dbReference type="SUPFAM" id="SSF53850">
    <property type="entry name" value="Periplasmic binding protein-like II"/>
    <property type="match status" value="2"/>
</dbReference>
<evidence type="ECO:0000256" key="4">
    <source>
        <dbReference type="SAM" id="MobiDB-lite"/>
    </source>
</evidence>
<proteinExistence type="inferred from homology"/>
<reference evidence="6 7" key="1">
    <citation type="submission" date="2018-10" db="EMBL/GenBank/DDBJ databases">
        <title>Natrarchaeobius chitinivorans gen. nov., sp. nov., and Natrarchaeobius haloalkaliphilus sp. nov., alkaliphilic, chitin-utilizing haloarchaea from hypersaline alkaline lakes.</title>
        <authorList>
            <person name="Sorokin D.Y."/>
            <person name="Elcheninov A.G."/>
            <person name="Kostrikina N.A."/>
            <person name="Bale N.J."/>
            <person name="Sinninghe Damste J.S."/>
            <person name="Khijniak T.V."/>
            <person name="Kublanov I.V."/>
            <person name="Toshchakov S.V."/>
        </authorList>
    </citation>
    <scope>NUCLEOTIDE SEQUENCE [LARGE SCALE GENOMIC DNA]</scope>
    <source>
        <strain evidence="6 7">AArcht7</strain>
    </source>
</reference>
<evidence type="ECO:0000256" key="1">
    <source>
        <dbReference type="ARBA" id="ARBA00005695"/>
    </source>
</evidence>
<evidence type="ECO:0000256" key="2">
    <source>
        <dbReference type="ARBA" id="ARBA00022448"/>
    </source>
</evidence>
<evidence type="ECO:0000313" key="7">
    <source>
        <dbReference type="Proteomes" id="UP000281431"/>
    </source>
</evidence>
<comment type="caution">
    <text evidence="6">The sequence shown here is derived from an EMBL/GenBank/DDBJ whole genome shotgun (WGS) entry which is preliminary data.</text>
</comment>
<dbReference type="CDD" id="cd00995">
    <property type="entry name" value="PBP2_NikA_DppA_OppA_like"/>
    <property type="match status" value="1"/>
</dbReference>
<feature type="compositionally biased region" description="Polar residues" evidence="4">
    <location>
        <begin position="89"/>
        <end position="103"/>
    </location>
</feature>